<evidence type="ECO:0000259" key="9">
    <source>
        <dbReference type="PROSITE" id="PS50941"/>
    </source>
</evidence>
<feature type="disulfide bond" evidence="8">
    <location>
        <begin position="92"/>
        <end position="104"/>
    </location>
</feature>
<dbReference type="STRING" id="1051890.A0A3N4L5F2"/>
<dbReference type="GO" id="GO:0008061">
    <property type="term" value="F:chitin binding"/>
    <property type="evidence" value="ECO:0007669"/>
    <property type="project" value="UniProtKB-UniRule"/>
</dbReference>
<dbReference type="PANTHER" id="PTHR46471:SF2">
    <property type="entry name" value="CHITIN DEACETYLASE-RELATED"/>
    <property type="match status" value="1"/>
</dbReference>
<feature type="disulfide bond" evidence="8">
    <location>
        <begin position="97"/>
        <end position="111"/>
    </location>
</feature>
<dbReference type="Gene3D" id="3.30.60.10">
    <property type="entry name" value="Endochitinase-like"/>
    <property type="match status" value="2"/>
</dbReference>
<gene>
    <name evidence="10" type="ORF">L211DRAFT_798490</name>
</gene>
<keyword evidence="5" id="KW-0378">Hydrolase</keyword>
<dbReference type="PANTHER" id="PTHR46471">
    <property type="entry name" value="CHITIN DEACETYLASE"/>
    <property type="match status" value="1"/>
</dbReference>
<protein>
    <recommendedName>
        <fullName evidence="9">Chitin-binding type-1 domain-containing protein</fullName>
    </recommendedName>
</protein>
<evidence type="ECO:0000256" key="3">
    <source>
        <dbReference type="ARBA" id="ARBA00022723"/>
    </source>
</evidence>
<feature type="domain" description="Chitin-binding type-1" evidence="9">
    <location>
        <begin position="81"/>
        <end position="126"/>
    </location>
</feature>
<dbReference type="OrthoDB" id="5985073at2759"/>
<organism evidence="10 11">
    <name type="scientific">Terfezia boudieri ATCC MYA-4762</name>
    <dbReference type="NCBI Taxonomy" id="1051890"/>
    <lineage>
        <taxon>Eukaryota</taxon>
        <taxon>Fungi</taxon>
        <taxon>Dikarya</taxon>
        <taxon>Ascomycota</taxon>
        <taxon>Pezizomycotina</taxon>
        <taxon>Pezizomycetes</taxon>
        <taxon>Pezizales</taxon>
        <taxon>Pezizaceae</taxon>
        <taxon>Terfezia</taxon>
    </lineage>
</organism>
<keyword evidence="3" id="KW-0479">Metal-binding</keyword>
<keyword evidence="11" id="KW-1185">Reference proteome</keyword>
<keyword evidence="8" id="KW-1015">Disulfide bond</keyword>
<reference evidence="10 11" key="1">
    <citation type="journal article" date="2018" name="Nat. Ecol. Evol.">
        <title>Pezizomycetes genomes reveal the molecular basis of ectomycorrhizal truffle lifestyle.</title>
        <authorList>
            <person name="Murat C."/>
            <person name="Payen T."/>
            <person name="Noel B."/>
            <person name="Kuo A."/>
            <person name="Morin E."/>
            <person name="Chen J."/>
            <person name="Kohler A."/>
            <person name="Krizsan K."/>
            <person name="Balestrini R."/>
            <person name="Da Silva C."/>
            <person name="Montanini B."/>
            <person name="Hainaut M."/>
            <person name="Levati E."/>
            <person name="Barry K.W."/>
            <person name="Belfiori B."/>
            <person name="Cichocki N."/>
            <person name="Clum A."/>
            <person name="Dockter R.B."/>
            <person name="Fauchery L."/>
            <person name="Guy J."/>
            <person name="Iotti M."/>
            <person name="Le Tacon F."/>
            <person name="Lindquist E.A."/>
            <person name="Lipzen A."/>
            <person name="Malagnac F."/>
            <person name="Mello A."/>
            <person name="Molinier V."/>
            <person name="Miyauchi S."/>
            <person name="Poulain J."/>
            <person name="Riccioni C."/>
            <person name="Rubini A."/>
            <person name="Sitrit Y."/>
            <person name="Splivallo R."/>
            <person name="Traeger S."/>
            <person name="Wang M."/>
            <person name="Zifcakova L."/>
            <person name="Wipf D."/>
            <person name="Zambonelli A."/>
            <person name="Paolocci F."/>
            <person name="Nowrousian M."/>
            <person name="Ottonello S."/>
            <person name="Baldrian P."/>
            <person name="Spatafora J.W."/>
            <person name="Henrissat B."/>
            <person name="Nagy L.G."/>
            <person name="Aury J.M."/>
            <person name="Wincker P."/>
            <person name="Grigoriev I.V."/>
            <person name="Bonfante P."/>
            <person name="Martin F.M."/>
        </authorList>
    </citation>
    <scope>NUCLEOTIDE SEQUENCE [LARGE SCALE GENOMIC DNA]</scope>
    <source>
        <strain evidence="10 11">ATCC MYA-4762</strain>
    </source>
</reference>
<dbReference type="InterPro" id="IPR036861">
    <property type="entry name" value="Endochitinase-like_sf"/>
</dbReference>
<sequence length="126" mass="12993">MSTIPEIDVCGVNSNGNSCPGAGSGGYYYRCCSSAGHCGPKNAEQGNEMYCGAGCQPGYGLCDPDRPVPADPTTPPRISTDSTCGPIVNKRCPTGQCCSGSNFCGTGVDFCGAENWCQVNYGTCHK</sequence>
<proteinExistence type="predicted"/>
<evidence type="ECO:0000256" key="8">
    <source>
        <dbReference type="PROSITE-ProRule" id="PRU00261"/>
    </source>
</evidence>
<evidence type="ECO:0000256" key="7">
    <source>
        <dbReference type="ARBA" id="ARBA00023285"/>
    </source>
</evidence>
<evidence type="ECO:0000256" key="1">
    <source>
        <dbReference type="ARBA" id="ARBA00001941"/>
    </source>
</evidence>
<evidence type="ECO:0000256" key="6">
    <source>
        <dbReference type="ARBA" id="ARBA00023277"/>
    </source>
</evidence>
<evidence type="ECO:0000256" key="2">
    <source>
        <dbReference type="ARBA" id="ARBA00022669"/>
    </source>
</evidence>
<dbReference type="GO" id="GO:0046872">
    <property type="term" value="F:metal ion binding"/>
    <property type="evidence" value="ECO:0007669"/>
    <property type="project" value="UniProtKB-KW"/>
</dbReference>
<dbReference type="Proteomes" id="UP000267821">
    <property type="component" value="Unassembled WGS sequence"/>
</dbReference>
<dbReference type="AlphaFoldDB" id="A0A3N4L5F2"/>
<keyword evidence="2 8" id="KW-0147">Chitin-binding</keyword>
<dbReference type="EMBL" id="ML121706">
    <property type="protein sequence ID" value="RPB18083.1"/>
    <property type="molecule type" value="Genomic_DNA"/>
</dbReference>
<keyword evidence="6" id="KW-0119">Carbohydrate metabolism</keyword>
<dbReference type="InterPro" id="IPR001002">
    <property type="entry name" value="Chitin-bd_1"/>
</dbReference>
<keyword evidence="4" id="KW-0732">Signal</keyword>
<name>A0A3N4L5F2_9PEZI</name>
<keyword evidence="7" id="KW-0170">Cobalt</keyword>
<comment type="cofactor">
    <cofactor evidence="1">
        <name>Co(2+)</name>
        <dbReference type="ChEBI" id="CHEBI:48828"/>
    </cofactor>
</comment>
<dbReference type="SUPFAM" id="SSF57016">
    <property type="entry name" value="Plant lectins/antimicrobial peptides"/>
    <property type="match status" value="1"/>
</dbReference>
<evidence type="ECO:0000313" key="11">
    <source>
        <dbReference type="Proteomes" id="UP000267821"/>
    </source>
</evidence>
<dbReference type="InParanoid" id="A0A3N4L5F2"/>
<dbReference type="Pfam" id="PF00187">
    <property type="entry name" value="Chitin_bind_1"/>
    <property type="match status" value="1"/>
</dbReference>
<dbReference type="PROSITE" id="PS50941">
    <property type="entry name" value="CHIT_BIND_I_2"/>
    <property type="match status" value="1"/>
</dbReference>
<evidence type="ECO:0000313" key="10">
    <source>
        <dbReference type="EMBL" id="RPB18083.1"/>
    </source>
</evidence>
<evidence type="ECO:0000256" key="4">
    <source>
        <dbReference type="ARBA" id="ARBA00022729"/>
    </source>
</evidence>
<accession>A0A3N4L5F2</accession>
<evidence type="ECO:0000256" key="5">
    <source>
        <dbReference type="ARBA" id="ARBA00022801"/>
    </source>
</evidence>
<dbReference type="GO" id="GO:0016787">
    <property type="term" value="F:hydrolase activity"/>
    <property type="evidence" value="ECO:0007669"/>
    <property type="project" value="UniProtKB-KW"/>
</dbReference>
<comment type="caution">
    <text evidence="8">Lacks conserved residue(s) required for the propagation of feature annotation.</text>
</comment>